<keyword evidence="2" id="KW-0812">Transmembrane</keyword>
<keyword evidence="4" id="KW-1185">Reference proteome</keyword>
<reference evidence="3 4" key="1">
    <citation type="submission" date="2020-08" db="EMBL/GenBank/DDBJ databases">
        <title>Genomic Encyclopedia of Type Strains, Phase IV (KMG-IV): sequencing the most valuable type-strain genomes for metagenomic binning, comparative biology and taxonomic classification.</title>
        <authorList>
            <person name="Goeker M."/>
        </authorList>
    </citation>
    <scope>NUCLEOTIDE SEQUENCE [LARGE SCALE GENOMIC DNA]</scope>
    <source>
        <strain evidence="3 4">DSM 29007</strain>
    </source>
</reference>
<feature type="transmembrane region" description="Helical" evidence="2">
    <location>
        <begin position="250"/>
        <end position="275"/>
    </location>
</feature>
<evidence type="ECO:0000313" key="3">
    <source>
        <dbReference type="EMBL" id="MBB6072673.1"/>
    </source>
</evidence>
<proteinExistence type="inferred from homology"/>
<feature type="transmembrane region" description="Helical" evidence="2">
    <location>
        <begin position="428"/>
        <end position="446"/>
    </location>
</feature>
<feature type="transmembrane region" description="Helical" evidence="2">
    <location>
        <begin position="169"/>
        <end position="189"/>
    </location>
</feature>
<dbReference type="Gene3D" id="1.20.1250.20">
    <property type="entry name" value="MFS general substrate transporter like domains"/>
    <property type="match status" value="1"/>
</dbReference>
<dbReference type="InterPro" id="IPR039672">
    <property type="entry name" value="MFS_2"/>
</dbReference>
<dbReference type="PANTHER" id="PTHR11328">
    <property type="entry name" value="MAJOR FACILITATOR SUPERFAMILY DOMAIN-CONTAINING PROTEIN"/>
    <property type="match status" value="1"/>
</dbReference>
<feature type="transmembrane region" description="Helical" evidence="2">
    <location>
        <begin position="287"/>
        <end position="303"/>
    </location>
</feature>
<dbReference type="PANTHER" id="PTHR11328:SF24">
    <property type="entry name" value="MAJOR FACILITATOR SUPERFAMILY (MFS) PROFILE DOMAIN-CONTAINING PROTEIN"/>
    <property type="match status" value="1"/>
</dbReference>
<keyword evidence="2" id="KW-0472">Membrane</keyword>
<feature type="transmembrane region" description="Helical" evidence="2">
    <location>
        <begin position="31"/>
        <end position="53"/>
    </location>
</feature>
<feature type="transmembrane region" description="Helical" evidence="2">
    <location>
        <begin position="315"/>
        <end position="334"/>
    </location>
</feature>
<dbReference type="GO" id="GO:0005886">
    <property type="term" value="C:plasma membrane"/>
    <property type="evidence" value="ECO:0007669"/>
    <property type="project" value="TreeGrafter"/>
</dbReference>
<organism evidence="3 4">
    <name type="scientific">Longimicrobium terrae</name>
    <dbReference type="NCBI Taxonomy" id="1639882"/>
    <lineage>
        <taxon>Bacteria</taxon>
        <taxon>Pseudomonadati</taxon>
        <taxon>Gemmatimonadota</taxon>
        <taxon>Longimicrobiia</taxon>
        <taxon>Longimicrobiales</taxon>
        <taxon>Longimicrobiaceae</taxon>
        <taxon>Longimicrobium</taxon>
    </lineage>
</organism>
<dbReference type="SUPFAM" id="SSF103473">
    <property type="entry name" value="MFS general substrate transporter"/>
    <property type="match status" value="1"/>
</dbReference>
<feature type="transmembrane region" description="Helical" evidence="2">
    <location>
        <begin position="129"/>
        <end position="148"/>
    </location>
</feature>
<name>A0A841H3X8_9BACT</name>
<dbReference type="GO" id="GO:0008643">
    <property type="term" value="P:carbohydrate transport"/>
    <property type="evidence" value="ECO:0007669"/>
    <property type="project" value="InterPro"/>
</dbReference>
<evidence type="ECO:0000256" key="1">
    <source>
        <dbReference type="ARBA" id="ARBA00009617"/>
    </source>
</evidence>
<comment type="caution">
    <text evidence="3">The sequence shown here is derived from an EMBL/GenBank/DDBJ whole genome shotgun (WGS) entry which is preliminary data.</text>
</comment>
<dbReference type="AlphaFoldDB" id="A0A841H3X8"/>
<dbReference type="NCBIfam" id="TIGR00792">
    <property type="entry name" value="gph"/>
    <property type="match status" value="1"/>
</dbReference>
<sequence>MAQTIEAAAVPVASGPRAADGTEKLSVREKVGYSLGDTAANFIFQTMIIFQLAFYTDTFGISAAAAGTLFLVVRVFDAVFDPVMGIIADRTNTRWGKFRPWILWTAVPFGIMGLLTFTTPDLSPSGKLFYAYTTYIILMMVYSANNLPYSALSGVMTGDVGERTSLSQYRFIFAMLAQLVIQGLALPMVNYFGQGNDAVGYQWTMGIFSVLAIAFFFITFSTTKERILPPPDQEQNVSRDFADLGRNRPWLVMFVLTLVLFITLALRGGTVFYYFRYYVGRENLFSMFNVLGTATTILGVILSKPLGLRYGKRNLFIGGLAFTTLFTAAFAVIPREAVTMMFAAEMLRQFAYGFTIPLLWAMMADVADYSEWKNNRRATAIVFSAIVFALKAGLGFGGAIGAWLLAAYGYVPNVEQSARALDGIRMSMSVYPAIAFGLCTVILCFYRIDRRMETTIADELAARRRAFSHTPIASAP</sequence>
<protein>
    <submittedName>
        <fullName evidence="3">GPH family glycoside/pentoside/hexuronide:cation symporter</fullName>
    </submittedName>
</protein>
<dbReference type="InterPro" id="IPR036259">
    <property type="entry name" value="MFS_trans_sf"/>
</dbReference>
<dbReference type="Proteomes" id="UP000582837">
    <property type="component" value="Unassembled WGS sequence"/>
</dbReference>
<feature type="transmembrane region" description="Helical" evidence="2">
    <location>
        <begin position="201"/>
        <end position="220"/>
    </location>
</feature>
<feature type="transmembrane region" description="Helical" evidence="2">
    <location>
        <begin position="101"/>
        <end position="117"/>
    </location>
</feature>
<feature type="transmembrane region" description="Helical" evidence="2">
    <location>
        <begin position="346"/>
        <end position="367"/>
    </location>
</feature>
<dbReference type="EMBL" id="JACHIA010000017">
    <property type="protein sequence ID" value="MBB6072673.1"/>
    <property type="molecule type" value="Genomic_DNA"/>
</dbReference>
<comment type="similarity">
    <text evidence="1">Belongs to the sodium:galactoside symporter (TC 2.A.2) family.</text>
</comment>
<feature type="transmembrane region" description="Helical" evidence="2">
    <location>
        <begin position="379"/>
        <end position="408"/>
    </location>
</feature>
<gene>
    <name evidence="3" type="ORF">HNQ61_004336</name>
</gene>
<dbReference type="CDD" id="cd17332">
    <property type="entry name" value="MFS_MelB_like"/>
    <property type="match status" value="1"/>
</dbReference>
<dbReference type="RefSeq" id="WP_170038870.1">
    <property type="nucleotide sequence ID" value="NZ_JABDTL010000002.1"/>
</dbReference>
<evidence type="ECO:0000256" key="2">
    <source>
        <dbReference type="SAM" id="Phobius"/>
    </source>
</evidence>
<dbReference type="InterPro" id="IPR001927">
    <property type="entry name" value="Na/Gal_symport"/>
</dbReference>
<evidence type="ECO:0000313" key="4">
    <source>
        <dbReference type="Proteomes" id="UP000582837"/>
    </source>
</evidence>
<dbReference type="GO" id="GO:0006814">
    <property type="term" value="P:sodium ion transport"/>
    <property type="evidence" value="ECO:0007669"/>
    <property type="project" value="InterPro"/>
</dbReference>
<keyword evidence="2" id="KW-1133">Transmembrane helix</keyword>
<accession>A0A841H3X8</accession>
<dbReference type="Pfam" id="PF13347">
    <property type="entry name" value="MFS_2"/>
    <property type="match status" value="1"/>
</dbReference>
<dbReference type="GO" id="GO:0015293">
    <property type="term" value="F:symporter activity"/>
    <property type="evidence" value="ECO:0007669"/>
    <property type="project" value="InterPro"/>
</dbReference>
<feature type="transmembrane region" description="Helical" evidence="2">
    <location>
        <begin position="59"/>
        <end position="80"/>
    </location>
</feature>